<dbReference type="EMBL" id="PDLN01000004">
    <property type="protein sequence ID" value="RDW87843.1"/>
    <property type="molecule type" value="Genomic_DNA"/>
</dbReference>
<evidence type="ECO:0000256" key="1">
    <source>
        <dbReference type="ARBA" id="ARBA00035112"/>
    </source>
</evidence>
<dbReference type="PANTHER" id="PTHR33365:SF6">
    <property type="entry name" value="OXIDASE USTYA"/>
    <property type="match status" value="1"/>
</dbReference>
<evidence type="ECO:0000313" key="2">
    <source>
        <dbReference type="EMBL" id="RDW87843.1"/>
    </source>
</evidence>
<dbReference type="OrthoDB" id="3687641at2759"/>
<sequence length="201" mass="23111">MARGHPDLVLHIFDTKYLAHTDGLSRARTVIRELYAPSAYNSPNETEAAAAWDTIRVGHGIVALDEQYIAENHLPKSFAHPYHPTKHAYVIEAYHAIHCITILRQHYQALDQGKPWDWPRGHDLHCFNVLCEYIMCNIDDTPLNFTHDRDSGHRLKKKCQDWDALSHWAGEHSSGYHFHEPNGSLRGPWLEDYTPGDGLVW</sequence>
<evidence type="ECO:0000313" key="3">
    <source>
        <dbReference type="Proteomes" id="UP000256328"/>
    </source>
</evidence>
<accession>A0A3D8SND6</accession>
<dbReference type="GO" id="GO:0043386">
    <property type="term" value="P:mycotoxin biosynthetic process"/>
    <property type="evidence" value="ECO:0007669"/>
    <property type="project" value="InterPro"/>
</dbReference>
<comment type="caution">
    <text evidence="2">The sequence shown here is derived from an EMBL/GenBank/DDBJ whole genome shotgun (WGS) entry which is preliminary data.</text>
</comment>
<comment type="similarity">
    <text evidence="1">Belongs to the ustYa family.</text>
</comment>
<gene>
    <name evidence="2" type="ORF">BP5796_03537</name>
</gene>
<dbReference type="InterPro" id="IPR021765">
    <property type="entry name" value="UstYa-like"/>
</dbReference>
<reference evidence="2 3" key="1">
    <citation type="journal article" date="2018" name="IMA Fungus">
        <title>IMA Genome-F 9: Draft genome sequence of Annulohypoxylon stygium, Aspergillus mulundensis, Berkeleyomyces basicola (syn. Thielaviopsis basicola), Ceratocystis smalleyi, two Cercospora beticola strains, Coleophoma cylindrospora, Fusarium fracticaudum, Phialophora cf. hyalina, and Morchella septimelata.</title>
        <authorList>
            <person name="Wingfield B.D."/>
            <person name="Bills G.F."/>
            <person name="Dong Y."/>
            <person name="Huang W."/>
            <person name="Nel W.J."/>
            <person name="Swalarsk-Parry B.S."/>
            <person name="Vaghefi N."/>
            <person name="Wilken P.M."/>
            <person name="An Z."/>
            <person name="de Beer Z.W."/>
            <person name="De Vos L."/>
            <person name="Chen L."/>
            <person name="Duong T.A."/>
            <person name="Gao Y."/>
            <person name="Hammerbacher A."/>
            <person name="Kikkert J.R."/>
            <person name="Li Y."/>
            <person name="Li H."/>
            <person name="Li K."/>
            <person name="Li Q."/>
            <person name="Liu X."/>
            <person name="Ma X."/>
            <person name="Naidoo K."/>
            <person name="Pethybridge S.J."/>
            <person name="Sun J."/>
            <person name="Steenkamp E.T."/>
            <person name="van der Nest M.A."/>
            <person name="van Wyk S."/>
            <person name="Wingfield M.J."/>
            <person name="Xiong C."/>
            <person name="Yue Q."/>
            <person name="Zhang X."/>
        </authorList>
    </citation>
    <scope>NUCLEOTIDE SEQUENCE [LARGE SCALE GENOMIC DNA]</scope>
    <source>
        <strain evidence="2 3">BP5796</strain>
    </source>
</reference>
<dbReference type="Pfam" id="PF11807">
    <property type="entry name" value="UstYa"/>
    <property type="match status" value="1"/>
</dbReference>
<protein>
    <recommendedName>
        <fullName evidence="4">Tat pathway signal sequence</fullName>
    </recommendedName>
</protein>
<dbReference type="PANTHER" id="PTHR33365">
    <property type="entry name" value="YALI0B05434P"/>
    <property type="match status" value="1"/>
</dbReference>
<evidence type="ECO:0008006" key="4">
    <source>
        <dbReference type="Google" id="ProtNLM"/>
    </source>
</evidence>
<name>A0A3D8SND6_9HELO</name>
<proteinExistence type="inferred from homology"/>
<dbReference type="Proteomes" id="UP000256328">
    <property type="component" value="Unassembled WGS sequence"/>
</dbReference>
<keyword evidence="3" id="KW-1185">Reference proteome</keyword>
<dbReference type="AlphaFoldDB" id="A0A3D8SND6"/>
<organism evidence="2 3">
    <name type="scientific">Coleophoma crateriformis</name>
    <dbReference type="NCBI Taxonomy" id="565419"/>
    <lineage>
        <taxon>Eukaryota</taxon>
        <taxon>Fungi</taxon>
        <taxon>Dikarya</taxon>
        <taxon>Ascomycota</taxon>
        <taxon>Pezizomycotina</taxon>
        <taxon>Leotiomycetes</taxon>
        <taxon>Helotiales</taxon>
        <taxon>Dermateaceae</taxon>
        <taxon>Coleophoma</taxon>
    </lineage>
</organism>